<dbReference type="Gene3D" id="3.90.550.10">
    <property type="entry name" value="Spore Coat Polysaccharide Biosynthesis Protein SpsA, Chain A"/>
    <property type="match status" value="1"/>
</dbReference>
<dbReference type="InParanoid" id="A0A2R5GIG7"/>
<gene>
    <name evidence="1" type="ORF">FCC1311_063292</name>
</gene>
<dbReference type="SUPFAM" id="SSF53448">
    <property type="entry name" value="Nucleotide-diphospho-sugar transferases"/>
    <property type="match status" value="1"/>
</dbReference>
<organism evidence="1 2">
    <name type="scientific">Hondaea fermentalgiana</name>
    <dbReference type="NCBI Taxonomy" id="2315210"/>
    <lineage>
        <taxon>Eukaryota</taxon>
        <taxon>Sar</taxon>
        <taxon>Stramenopiles</taxon>
        <taxon>Bigyra</taxon>
        <taxon>Labyrinthulomycetes</taxon>
        <taxon>Thraustochytrida</taxon>
        <taxon>Thraustochytriidae</taxon>
        <taxon>Hondaea</taxon>
    </lineage>
</organism>
<sequence length="266" mass="30703">MSSLPAPATGSVTSAHWITLLDGTVRGTKERKSFKRHMVSKFTLGKIPWENMGIIVAPGAPKNAFPEFREWLVARGGHAIEVDPLLCEGGNKEKYKYQFTKLKVWSLPYDVIVYTDLDTLVTGDISKLWSSCISGVHMCGVEEEWQLPGEHYFNGGMFVARPNDFFYQEIINGYEKWDGWRGLCEQEFLNRYLKPERIGTLDGKYNVMSFSSNRKQLFLDAKLIHYDMIEIDGLYHKTTIEERDYVHAMIDRVKKFGERYPNPKIK</sequence>
<evidence type="ECO:0000313" key="1">
    <source>
        <dbReference type="EMBL" id="GBG30109.1"/>
    </source>
</evidence>
<evidence type="ECO:0000313" key="2">
    <source>
        <dbReference type="Proteomes" id="UP000241890"/>
    </source>
</evidence>
<comment type="caution">
    <text evidence="1">The sequence shown here is derived from an EMBL/GenBank/DDBJ whole genome shotgun (WGS) entry which is preliminary data.</text>
</comment>
<dbReference type="GO" id="GO:0016757">
    <property type="term" value="F:glycosyltransferase activity"/>
    <property type="evidence" value="ECO:0007669"/>
    <property type="project" value="InterPro"/>
</dbReference>
<dbReference type="InterPro" id="IPR050587">
    <property type="entry name" value="GNT1/Glycosyltrans_8"/>
</dbReference>
<dbReference type="Pfam" id="PF01501">
    <property type="entry name" value="Glyco_transf_8"/>
    <property type="match status" value="1"/>
</dbReference>
<dbReference type="InterPro" id="IPR002495">
    <property type="entry name" value="Glyco_trans_8"/>
</dbReference>
<keyword evidence="2" id="KW-1185">Reference proteome</keyword>
<dbReference type="InterPro" id="IPR029044">
    <property type="entry name" value="Nucleotide-diphossugar_trans"/>
</dbReference>
<accession>A0A2R5GIG7</accession>
<protein>
    <submittedName>
        <fullName evidence="1">Galactinol synthase 1</fullName>
    </submittedName>
</protein>
<proteinExistence type="predicted"/>
<dbReference type="AlphaFoldDB" id="A0A2R5GIG7"/>
<dbReference type="PANTHER" id="PTHR11183">
    <property type="entry name" value="GLYCOGENIN SUBFAMILY MEMBER"/>
    <property type="match status" value="1"/>
</dbReference>
<dbReference type="Proteomes" id="UP000241890">
    <property type="component" value="Unassembled WGS sequence"/>
</dbReference>
<reference evidence="1 2" key="1">
    <citation type="submission" date="2017-12" db="EMBL/GenBank/DDBJ databases">
        <title>Sequencing, de novo assembly and annotation of complete genome of a new Thraustochytrid species, strain FCC1311.</title>
        <authorList>
            <person name="Sedici K."/>
            <person name="Godart F."/>
            <person name="Aiese Cigliano R."/>
            <person name="Sanseverino W."/>
            <person name="Barakat M."/>
            <person name="Ortet P."/>
            <person name="Marechal E."/>
            <person name="Cagnac O."/>
            <person name="Amato A."/>
        </authorList>
    </citation>
    <scope>NUCLEOTIDE SEQUENCE [LARGE SCALE GENOMIC DNA]</scope>
</reference>
<name>A0A2R5GIG7_9STRA</name>
<dbReference type="EMBL" id="BEYU01000071">
    <property type="protein sequence ID" value="GBG30109.1"/>
    <property type="molecule type" value="Genomic_DNA"/>
</dbReference>
<dbReference type="OrthoDB" id="2014201at2759"/>